<dbReference type="RefSeq" id="WP_183808005.1">
    <property type="nucleotide sequence ID" value="NZ_JACIEE010000013.1"/>
</dbReference>
<evidence type="ECO:0000313" key="3">
    <source>
        <dbReference type="Proteomes" id="UP000574761"/>
    </source>
</evidence>
<keyword evidence="1" id="KW-0732">Signal</keyword>
<dbReference type="Pfam" id="PF05666">
    <property type="entry name" value="YcgJ"/>
    <property type="match status" value="1"/>
</dbReference>
<feature type="signal peptide" evidence="1">
    <location>
        <begin position="1"/>
        <end position="24"/>
    </location>
</feature>
<dbReference type="Proteomes" id="UP000574761">
    <property type="component" value="Unassembled WGS sequence"/>
</dbReference>
<protein>
    <submittedName>
        <fullName evidence="2">Uncharacterized protein</fullName>
    </submittedName>
</protein>
<accession>A0A7W6DBV5</accession>
<gene>
    <name evidence="2" type="ORF">GGQ64_005067</name>
</gene>
<proteinExistence type="predicted"/>
<feature type="chain" id="PRO_5030618549" evidence="1">
    <location>
        <begin position="25"/>
        <end position="118"/>
    </location>
</feature>
<reference evidence="2 3" key="1">
    <citation type="submission" date="2020-08" db="EMBL/GenBank/DDBJ databases">
        <title>Genomic Encyclopedia of Type Strains, Phase IV (KMG-IV): sequencing the most valuable type-strain genomes for metagenomic binning, comparative biology and taxonomic classification.</title>
        <authorList>
            <person name="Goeker M."/>
        </authorList>
    </citation>
    <scope>NUCLEOTIDE SEQUENCE [LARGE SCALE GENOMIC DNA]</scope>
    <source>
        <strain evidence="2 3">DSM 100211</strain>
    </source>
</reference>
<evidence type="ECO:0000313" key="2">
    <source>
        <dbReference type="EMBL" id="MBB3979822.1"/>
    </source>
</evidence>
<dbReference type="InterPro" id="IPR008617">
    <property type="entry name" value="Uncharacterised_YcgJ"/>
</dbReference>
<dbReference type="AlphaFoldDB" id="A0A7W6DBV5"/>
<dbReference type="EMBL" id="JACIEE010000013">
    <property type="protein sequence ID" value="MBB3979822.1"/>
    <property type="molecule type" value="Genomic_DNA"/>
</dbReference>
<keyword evidence="3" id="KW-1185">Reference proteome</keyword>
<sequence length="118" mass="13041">MQARKSLLPVVGLLAAAFAAPTSAAEALLSPEKGVLCDRYMCADNTGISNRLTQKHLGKQAAIKLFSQGDFDRTEFTFANGIFCDVKERLCREGRYFDADGKRSGAISKSYTRLLFRR</sequence>
<organism evidence="2 3">
    <name type="scientific">Mycoplana azooxidifex</name>
    <dbReference type="NCBI Taxonomy" id="1636188"/>
    <lineage>
        <taxon>Bacteria</taxon>
        <taxon>Pseudomonadati</taxon>
        <taxon>Pseudomonadota</taxon>
        <taxon>Alphaproteobacteria</taxon>
        <taxon>Hyphomicrobiales</taxon>
        <taxon>Rhizobiaceae</taxon>
        <taxon>Mycoplana</taxon>
    </lineage>
</organism>
<comment type="caution">
    <text evidence="2">The sequence shown here is derived from an EMBL/GenBank/DDBJ whole genome shotgun (WGS) entry which is preliminary data.</text>
</comment>
<name>A0A7W6DBV5_9HYPH</name>
<evidence type="ECO:0000256" key="1">
    <source>
        <dbReference type="SAM" id="SignalP"/>
    </source>
</evidence>